<feature type="transmembrane region" description="Helical" evidence="8">
    <location>
        <begin position="124"/>
        <end position="146"/>
    </location>
</feature>
<evidence type="ECO:0000256" key="4">
    <source>
        <dbReference type="ARBA" id="ARBA00022475"/>
    </source>
</evidence>
<keyword evidence="5 8" id="KW-0812">Transmembrane</keyword>
<dbReference type="RefSeq" id="WP_281796468.1">
    <property type="nucleotide sequence ID" value="NZ_BSDR01000001.1"/>
</dbReference>
<dbReference type="InterPro" id="IPR004776">
    <property type="entry name" value="Mem_transp_PIN-like"/>
</dbReference>
<evidence type="ECO:0000256" key="2">
    <source>
        <dbReference type="ARBA" id="ARBA00010145"/>
    </source>
</evidence>
<dbReference type="Proteomes" id="UP001144372">
    <property type="component" value="Unassembled WGS sequence"/>
</dbReference>
<dbReference type="Gene3D" id="1.20.1530.20">
    <property type="match status" value="1"/>
</dbReference>
<keyword evidence="3" id="KW-0813">Transport</keyword>
<name>A0A9W6FWE6_9BACT</name>
<keyword evidence="6 8" id="KW-1133">Transmembrane helix</keyword>
<gene>
    <name evidence="9" type="ORF">DAMNIGENAA_36630</name>
</gene>
<dbReference type="Pfam" id="PF03547">
    <property type="entry name" value="Mem_trans"/>
    <property type="match status" value="1"/>
</dbReference>
<evidence type="ECO:0000256" key="5">
    <source>
        <dbReference type="ARBA" id="ARBA00022692"/>
    </source>
</evidence>
<sequence>MFNVLINTILPIFSIIFLGYFLKIKEIIGSDYSRTANQIVFNVAIPAMLLSEIAQAPFRANFNLRAVICTLGALCAVVLISLALLHLLKVPDSRKGTFLHSSFHGNIGYMSYAIAYYALGSDHFPRMAILSSFIMLGQNLLAVWALTTFNTEPRREAQGHQLLKHMLRNPIIVTVLLGITYSAMGFSIPHPFQKGLDILAGMAFPTALLLIGASLSFGSFRLMVREIMGIGMMKLICLPLLGYAFMVLAQVPQPLILPGIILLAAPPATITYIMAMELGGHPELAATSISIFTLLSAFTYSVILAILAA</sequence>
<reference evidence="9" key="1">
    <citation type="submission" date="2022-12" db="EMBL/GenBank/DDBJ databases">
        <title>Reference genome sequencing for broad-spectrum identification of bacterial and archaeal isolates by mass spectrometry.</title>
        <authorList>
            <person name="Sekiguchi Y."/>
            <person name="Tourlousse D.M."/>
        </authorList>
    </citation>
    <scope>NUCLEOTIDE SEQUENCE</scope>
    <source>
        <strain evidence="9">ASRB1</strain>
    </source>
</reference>
<feature type="transmembrane region" description="Helical" evidence="8">
    <location>
        <begin position="167"/>
        <end position="186"/>
    </location>
</feature>
<evidence type="ECO:0000256" key="3">
    <source>
        <dbReference type="ARBA" id="ARBA00022448"/>
    </source>
</evidence>
<evidence type="ECO:0000256" key="1">
    <source>
        <dbReference type="ARBA" id="ARBA00004651"/>
    </source>
</evidence>
<evidence type="ECO:0000256" key="6">
    <source>
        <dbReference type="ARBA" id="ARBA00022989"/>
    </source>
</evidence>
<comment type="caution">
    <text evidence="9">The sequence shown here is derived from an EMBL/GenBank/DDBJ whole genome shotgun (WGS) entry which is preliminary data.</text>
</comment>
<dbReference type="InterPro" id="IPR038770">
    <property type="entry name" value="Na+/solute_symporter_sf"/>
</dbReference>
<keyword evidence="4" id="KW-1003">Cell membrane</keyword>
<feature type="transmembrane region" description="Helical" evidence="8">
    <location>
        <begin position="198"/>
        <end position="220"/>
    </location>
</feature>
<feature type="transmembrane region" description="Helical" evidence="8">
    <location>
        <begin position="36"/>
        <end position="58"/>
    </location>
</feature>
<feature type="transmembrane region" description="Helical" evidence="8">
    <location>
        <begin position="255"/>
        <end position="275"/>
    </location>
</feature>
<keyword evidence="10" id="KW-1185">Reference proteome</keyword>
<dbReference type="PANTHER" id="PTHR36838:SF4">
    <property type="entry name" value="AUXIN EFFLUX CARRIER FAMILY PROTEIN"/>
    <property type="match status" value="1"/>
</dbReference>
<feature type="transmembrane region" description="Helical" evidence="8">
    <location>
        <begin position="64"/>
        <end position="85"/>
    </location>
</feature>
<protein>
    <submittedName>
        <fullName evidence="9">Malonate transporter</fullName>
    </submittedName>
</protein>
<evidence type="ECO:0000256" key="8">
    <source>
        <dbReference type="SAM" id="Phobius"/>
    </source>
</evidence>
<feature type="transmembrane region" description="Helical" evidence="8">
    <location>
        <begin position="287"/>
        <end position="308"/>
    </location>
</feature>
<feature type="transmembrane region" description="Helical" evidence="8">
    <location>
        <begin position="6"/>
        <end position="24"/>
    </location>
</feature>
<feature type="transmembrane region" description="Helical" evidence="8">
    <location>
        <begin position="232"/>
        <end position="249"/>
    </location>
</feature>
<keyword evidence="7 8" id="KW-0472">Membrane</keyword>
<dbReference type="PANTHER" id="PTHR36838">
    <property type="entry name" value="AUXIN EFFLUX CARRIER FAMILY PROTEIN"/>
    <property type="match status" value="1"/>
</dbReference>
<dbReference type="AlphaFoldDB" id="A0A9W6FWE6"/>
<comment type="similarity">
    <text evidence="2">Belongs to the auxin efflux carrier (TC 2.A.69) family.</text>
</comment>
<dbReference type="GO" id="GO:0055085">
    <property type="term" value="P:transmembrane transport"/>
    <property type="evidence" value="ECO:0007669"/>
    <property type="project" value="InterPro"/>
</dbReference>
<evidence type="ECO:0000256" key="7">
    <source>
        <dbReference type="ARBA" id="ARBA00023136"/>
    </source>
</evidence>
<feature type="transmembrane region" description="Helical" evidence="8">
    <location>
        <begin position="97"/>
        <end position="118"/>
    </location>
</feature>
<evidence type="ECO:0000313" key="10">
    <source>
        <dbReference type="Proteomes" id="UP001144372"/>
    </source>
</evidence>
<evidence type="ECO:0000313" key="9">
    <source>
        <dbReference type="EMBL" id="GLI36230.1"/>
    </source>
</evidence>
<proteinExistence type="inferred from homology"/>
<dbReference type="GO" id="GO:0005886">
    <property type="term" value="C:plasma membrane"/>
    <property type="evidence" value="ECO:0007669"/>
    <property type="project" value="UniProtKB-SubCell"/>
</dbReference>
<accession>A0A9W6FWE6</accession>
<organism evidence="9 10">
    <name type="scientific">Desulforhabdus amnigena</name>
    <dbReference type="NCBI Taxonomy" id="40218"/>
    <lineage>
        <taxon>Bacteria</taxon>
        <taxon>Pseudomonadati</taxon>
        <taxon>Thermodesulfobacteriota</taxon>
        <taxon>Syntrophobacteria</taxon>
        <taxon>Syntrophobacterales</taxon>
        <taxon>Syntrophobacteraceae</taxon>
        <taxon>Desulforhabdus</taxon>
    </lineage>
</organism>
<dbReference type="EMBL" id="BSDR01000001">
    <property type="protein sequence ID" value="GLI36230.1"/>
    <property type="molecule type" value="Genomic_DNA"/>
</dbReference>
<comment type="subcellular location">
    <subcellularLocation>
        <location evidence="1">Cell membrane</location>
        <topology evidence="1">Multi-pass membrane protein</topology>
    </subcellularLocation>
</comment>